<evidence type="ECO:0000313" key="1">
    <source>
        <dbReference type="EMBL" id="KAH9479665.1"/>
    </source>
</evidence>
<dbReference type="EMBL" id="JAFIQS020000007">
    <property type="protein sequence ID" value="KAH9479665.1"/>
    <property type="molecule type" value="Genomic_DNA"/>
</dbReference>
<protein>
    <submittedName>
        <fullName evidence="1">Uncharacterized protein</fullName>
    </submittedName>
</protein>
<keyword evidence="2" id="KW-1185">Reference proteome</keyword>
<comment type="caution">
    <text evidence="1">The sequence shown here is derived from an EMBL/GenBank/DDBJ whole genome shotgun (WGS) entry which is preliminary data.</text>
</comment>
<organism evidence="1 2">
    <name type="scientific">Psilocybe cubensis</name>
    <name type="common">Psychedelic mushroom</name>
    <name type="synonym">Stropharia cubensis</name>
    <dbReference type="NCBI Taxonomy" id="181762"/>
    <lineage>
        <taxon>Eukaryota</taxon>
        <taxon>Fungi</taxon>
        <taxon>Dikarya</taxon>
        <taxon>Basidiomycota</taxon>
        <taxon>Agaricomycotina</taxon>
        <taxon>Agaricomycetes</taxon>
        <taxon>Agaricomycetidae</taxon>
        <taxon>Agaricales</taxon>
        <taxon>Agaricineae</taxon>
        <taxon>Strophariaceae</taxon>
        <taxon>Psilocybe</taxon>
    </lineage>
</organism>
<sequence length="258" mass="29109">MSNENVIVYRYDTSPYSQKIDHVLALKNIPHEHVSMMLPRPEIADQLGINYRRIPILAIGNDVYCDTGHRLHWKGASPRQPHKAQFILAPNIARVKKVQLKEPGGLVTAFSKFYTDNVLFPLIVSVLPWEASPPAFIEDRAKTKLDFPIFLAFGKAHNNFVAHHPLPFSSDQPHNHRQLLPEEQLSDSREWLSDTKALSLTDISRSVLDLYAIGIMDLYATGVVDFPATGLWAYGASLVKKGLRYAIGYDGHTPRVFQ</sequence>
<accession>A0ACB8GVB3</accession>
<evidence type="ECO:0000313" key="2">
    <source>
        <dbReference type="Proteomes" id="UP000664032"/>
    </source>
</evidence>
<gene>
    <name evidence="1" type="ORF">JR316_0008260</name>
</gene>
<proteinExistence type="predicted"/>
<reference evidence="1" key="1">
    <citation type="submission" date="2021-10" db="EMBL/GenBank/DDBJ databases">
        <title>Psilocybe cubensis genome.</title>
        <authorList>
            <person name="Mckernan K.J."/>
            <person name="Crawford S."/>
            <person name="Trippe A."/>
            <person name="Kane L.T."/>
            <person name="Mclaughlin S."/>
        </authorList>
    </citation>
    <scope>NUCLEOTIDE SEQUENCE</scope>
    <source>
        <strain evidence="1">MGC-MH-2018</strain>
    </source>
</reference>
<dbReference type="Proteomes" id="UP000664032">
    <property type="component" value="Unassembled WGS sequence"/>
</dbReference>
<name>A0ACB8GVB3_PSICU</name>